<keyword evidence="3 8" id="KW-0349">Heme</keyword>
<dbReference type="PRINTS" id="PR00385">
    <property type="entry name" value="P450"/>
</dbReference>
<accession>U5EVJ2</accession>
<dbReference type="PROSITE" id="PS00086">
    <property type="entry name" value="CYTOCHROME_P450"/>
    <property type="match status" value="1"/>
</dbReference>
<organism evidence="11">
    <name type="scientific">Corethrella appendiculata</name>
    <dbReference type="NCBI Taxonomy" id="1370023"/>
    <lineage>
        <taxon>Eukaryota</taxon>
        <taxon>Metazoa</taxon>
        <taxon>Ecdysozoa</taxon>
        <taxon>Arthropoda</taxon>
        <taxon>Hexapoda</taxon>
        <taxon>Insecta</taxon>
        <taxon>Pterygota</taxon>
        <taxon>Neoptera</taxon>
        <taxon>Endopterygota</taxon>
        <taxon>Diptera</taxon>
        <taxon>Nematocera</taxon>
        <taxon>Culicoidea</taxon>
        <taxon>Chaoboridae</taxon>
        <taxon>Corethrella</taxon>
    </lineage>
</organism>
<dbReference type="InterPro" id="IPR002401">
    <property type="entry name" value="Cyt_P450_E_grp-I"/>
</dbReference>
<feature type="transmembrane region" description="Helical" evidence="10">
    <location>
        <begin position="7"/>
        <end position="25"/>
    </location>
</feature>
<dbReference type="PANTHER" id="PTHR24291:SF209">
    <property type="entry name" value="CYTOCHROME P450-LIKE PROTEIN"/>
    <property type="match status" value="1"/>
</dbReference>
<evidence type="ECO:0000256" key="7">
    <source>
        <dbReference type="ARBA" id="ARBA00023033"/>
    </source>
</evidence>
<dbReference type="GO" id="GO:0020037">
    <property type="term" value="F:heme binding"/>
    <property type="evidence" value="ECO:0007669"/>
    <property type="project" value="InterPro"/>
</dbReference>
<evidence type="ECO:0000256" key="2">
    <source>
        <dbReference type="ARBA" id="ARBA00010617"/>
    </source>
</evidence>
<evidence type="ECO:0000256" key="8">
    <source>
        <dbReference type="PIRSR" id="PIRSR602401-1"/>
    </source>
</evidence>
<keyword evidence="6 8" id="KW-0408">Iron</keyword>
<dbReference type="EMBL" id="GANO01001855">
    <property type="protein sequence ID" value="JAB58016.1"/>
    <property type="molecule type" value="mRNA"/>
</dbReference>
<keyword evidence="5 9" id="KW-0560">Oxidoreductase</keyword>
<proteinExistence type="evidence at transcript level"/>
<dbReference type="Gene3D" id="1.10.630.10">
    <property type="entry name" value="Cytochrome P450"/>
    <property type="match status" value="1"/>
</dbReference>
<dbReference type="InterPro" id="IPR017972">
    <property type="entry name" value="Cyt_P450_CS"/>
</dbReference>
<keyword evidence="10" id="KW-0812">Transmembrane</keyword>
<evidence type="ECO:0000256" key="5">
    <source>
        <dbReference type="ARBA" id="ARBA00023002"/>
    </source>
</evidence>
<dbReference type="AlphaFoldDB" id="U5EVJ2"/>
<evidence type="ECO:0000256" key="4">
    <source>
        <dbReference type="ARBA" id="ARBA00022723"/>
    </source>
</evidence>
<name>U5EVJ2_9DIPT</name>
<sequence length="512" mass="59505">MNEIGSLLFGILIIVISTKLVQWYLKRKTYCDILNRIPGPKQYPVIGTMYEFFGASKYDFFYINTKHSKVHREIYRVWVGMECTVRIIKPEYIEQLIDSTKHIQKSSIYRFLLPWLGRGLLTSFGERWFQHRKILTPTFHFSILDTFCSVFSENSSILVDCLRKYSNTGQSFDVFPYVARSTLDIICETAMGVKVNAQNENVENEYVKAVHEASILSLVRAVKPWLYPNLLFTLSSTGAKQKQVLSILHSFTEGVIKERKLALKNNTTSAPGTDNESDGNIYGRKRRLAFLDLLLQANEKDNLLTDKDIREEVDTFMFEGHDTTASSIAWTLFFVALYPDIQDKIVEELKTIFQQSDREATMQDLNEMKYLERVIKESLRLNPSVNFFSRIISEDIYFGEYFVPKGTNCTVDVYHLHRNEKYFPDPEKFDPDRFLIDNISDKHPFSYIPFSAGPRNCIGQKFAMLELKSEISTILRSYKIKPTQRREDVHICSELVGRPYEGIHLIIEDRAF</sequence>
<dbReference type="GO" id="GO:0005506">
    <property type="term" value="F:iron ion binding"/>
    <property type="evidence" value="ECO:0007669"/>
    <property type="project" value="InterPro"/>
</dbReference>
<dbReference type="PRINTS" id="PR00463">
    <property type="entry name" value="EP450I"/>
</dbReference>
<dbReference type="CDD" id="cd20628">
    <property type="entry name" value="CYP4"/>
    <property type="match status" value="1"/>
</dbReference>
<dbReference type="InterPro" id="IPR050196">
    <property type="entry name" value="Cytochrome_P450_Monoox"/>
</dbReference>
<evidence type="ECO:0000256" key="9">
    <source>
        <dbReference type="RuleBase" id="RU000461"/>
    </source>
</evidence>
<evidence type="ECO:0000256" key="3">
    <source>
        <dbReference type="ARBA" id="ARBA00022617"/>
    </source>
</evidence>
<dbReference type="GO" id="GO:0016705">
    <property type="term" value="F:oxidoreductase activity, acting on paired donors, with incorporation or reduction of molecular oxygen"/>
    <property type="evidence" value="ECO:0007669"/>
    <property type="project" value="InterPro"/>
</dbReference>
<evidence type="ECO:0000256" key="10">
    <source>
        <dbReference type="SAM" id="Phobius"/>
    </source>
</evidence>
<dbReference type="GO" id="GO:0004497">
    <property type="term" value="F:monooxygenase activity"/>
    <property type="evidence" value="ECO:0007669"/>
    <property type="project" value="UniProtKB-KW"/>
</dbReference>
<comment type="similarity">
    <text evidence="2 9">Belongs to the cytochrome P450 family.</text>
</comment>
<protein>
    <submittedName>
        <fullName evidence="11">Putative cytochrome</fullName>
    </submittedName>
</protein>
<keyword evidence="10" id="KW-1133">Transmembrane helix</keyword>
<evidence type="ECO:0000256" key="1">
    <source>
        <dbReference type="ARBA" id="ARBA00001971"/>
    </source>
</evidence>
<dbReference type="Pfam" id="PF00067">
    <property type="entry name" value="p450"/>
    <property type="match status" value="1"/>
</dbReference>
<keyword evidence="4 8" id="KW-0479">Metal-binding</keyword>
<keyword evidence="7 9" id="KW-0503">Monooxygenase</keyword>
<dbReference type="PANTHER" id="PTHR24291">
    <property type="entry name" value="CYTOCHROME P450 FAMILY 4"/>
    <property type="match status" value="1"/>
</dbReference>
<reference evidence="11" key="1">
    <citation type="journal article" date="2014" name="Insect Biochem. Mol. Biol.">
        <title>An insight into the sialome of the frog biting fly, Corethrella appendiculata.</title>
        <authorList>
            <person name="Ribeiro J.M.C."/>
            <person name="Chagas A.C."/>
            <person name="Pham V.M."/>
            <person name="Lounibos L.P."/>
            <person name="Calvo E."/>
        </authorList>
    </citation>
    <scope>NUCLEOTIDE SEQUENCE</scope>
    <source>
        <tissue evidence="11">Salivary glands</tissue>
    </source>
</reference>
<dbReference type="InterPro" id="IPR001128">
    <property type="entry name" value="Cyt_P450"/>
</dbReference>
<evidence type="ECO:0000256" key="6">
    <source>
        <dbReference type="ARBA" id="ARBA00023004"/>
    </source>
</evidence>
<feature type="binding site" description="axial binding residue" evidence="8">
    <location>
        <position position="457"/>
    </location>
    <ligand>
        <name>heme</name>
        <dbReference type="ChEBI" id="CHEBI:30413"/>
    </ligand>
    <ligandPart>
        <name>Fe</name>
        <dbReference type="ChEBI" id="CHEBI:18248"/>
    </ligandPart>
</feature>
<dbReference type="InterPro" id="IPR036396">
    <property type="entry name" value="Cyt_P450_sf"/>
</dbReference>
<dbReference type="SUPFAM" id="SSF48264">
    <property type="entry name" value="Cytochrome P450"/>
    <property type="match status" value="1"/>
</dbReference>
<comment type="cofactor">
    <cofactor evidence="1 8">
        <name>heme</name>
        <dbReference type="ChEBI" id="CHEBI:30413"/>
    </cofactor>
</comment>
<evidence type="ECO:0000313" key="11">
    <source>
        <dbReference type="EMBL" id="JAB58016.1"/>
    </source>
</evidence>
<keyword evidence="10" id="KW-0472">Membrane</keyword>